<keyword evidence="3" id="KW-1185">Reference proteome</keyword>
<evidence type="ECO:0000313" key="2">
    <source>
        <dbReference type="EMBL" id="PON79180.1"/>
    </source>
</evidence>
<dbReference type="EMBL" id="JXTB01000005">
    <property type="protein sequence ID" value="PON79180.1"/>
    <property type="molecule type" value="Genomic_DNA"/>
</dbReference>
<evidence type="ECO:0000313" key="3">
    <source>
        <dbReference type="Proteomes" id="UP000237105"/>
    </source>
</evidence>
<dbReference type="Proteomes" id="UP000237105">
    <property type="component" value="Unassembled WGS sequence"/>
</dbReference>
<accession>A0A2P5E0U5</accession>
<gene>
    <name evidence="2" type="ORF">PanWU01x14_012960</name>
</gene>
<name>A0A2P5E0U5_PARAD</name>
<feature type="region of interest" description="Disordered" evidence="1">
    <location>
        <begin position="94"/>
        <end position="122"/>
    </location>
</feature>
<sequence length="122" mass="13658">MIASREEALTQAQAQSHKIADLVDPALSTESVVGPISIDEYVTMTQSLGTRSRWQKEVGSLPQLKSVRGLRATSISNVTAVQHEHAETIASLKQQLAEKDAEHQRKLEEHQVETQRRFNDQQ</sequence>
<organism evidence="2 3">
    <name type="scientific">Parasponia andersonii</name>
    <name type="common">Sponia andersonii</name>
    <dbReference type="NCBI Taxonomy" id="3476"/>
    <lineage>
        <taxon>Eukaryota</taxon>
        <taxon>Viridiplantae</taxon>
        <taxon>Streptophyta</taxon>
        <taxon>Embryophyta</taxon>
        <taxon>Tracheophyta</taxon>
        <taxon>Spermatophyta</taxon>
        <taxon>Magnoliopsida</taxon>
        <taxon>eudicotyledons</taxon>
        <taxon>Gunneridae</taxon>
        <taxon>Pentapetalae</taxon>
        <taxon>rosids</taxon>
        <taxon>fabids</taxon>
        <taxon>Rosales</taxon>
        <taxon>Cannabaceae</taxon>
        <taxon>Parasponia</taxon>
    </lineage>
</organism>
<feature type="compositionally biased region" description="Basic and acidic residues" evidence="1">
    <location>
        <begin position="96"/>
        <end position="122"/>
    </location>
</feature>
<proteinExistence type="predicted"/>
<protein>
    <submittedName>
        <fullName evidence="2">Uncharacterized protein</fullName>
    </submittedName>
</protein>
<evidence type="ECO:0000256" key="1">
    <source>
        <dbReference type="SAM" id="MobiDB-lite"/>
    </source>
</evidence>
<reference evidence="3" key="1">
    <citation type="submission" date="2016-06" db="EMBL/GenBank/DDBJ databases">
        <title>Parallel loss of symbiosis genes in relatives of nitrogen-fixing non-legume Parasponia.</title>
        <authorList>
            <person name="Van Velzen R."/>
            <person name="Holmer R."/>
            <person name="Bu F."/>
            <person name="Rutten L."/>
            <person name="Van Zeijl A."/>
            <person name="Liu W."/>
            <person name="Santuari L."/>
            <person name="Cao Q."/>
            <person name="Sharma T."/>
            <person name="Shen D."/>
            <person name="Roswanjaya Y."/>
            <person name="Wardhani T."/>
            <person name="Kalhor M.S."/>
            <person name="Jansen J."/>
            <person name="Van den Hoogen J."/>
            <person name="Gungor B."/>
            <person name="Hartog M."/>
            <person name="Hontelez J."/>
            <person name="Verver J."/>
            <person name="Yang W.-C."/>
            <person name="Schijlen E."/>
            <person name="Repin R."/>
            <person name="Schilthuizen M."/>
            <person name="Schranz E."/>
            <person name="Heidstra R."/>
            <person name="Miyata K."/>
            <person name="Fedorova E."/>
            <person name="Kohlen W."/>
            <person name="Bisseling T."/>
            <person name="Smit S."/>
            <person name="Geurts R."/>
        </authorList>
    </citation>
    <scope>NUCLEOTIDE SEQUENCE [LARGE SCALE GENOMIC DNA]</scope>
    <source>
        <strain evidence="3">cv. WU1-14</strain>
    </source>
</reference>
<dbReference type="AlphaFoldDB" id="A0A2P5E0U5"/>
<comment type="caution">
    <text evidence="2">The sequence shown here is derived from an EMBL/GenBank/DDBJ whole genome shotgun (WGS) entry which is preliminary data.</text>
</comment>